<evidence type="ECO:0008006" key="3">
    <source>
        <dbReference type="Google" id="ProtNLM"/>
    </source>
</evidence>
<evidence type="ECO:0000313" key="1">
    <source>
        <dbReference type="EMBL" id="MDT0547970.1"/>
    </source>
</evidence>
<keyword evidence="2" id="KW-1185">Reference proteome</keyword>
<accession>A0ABU2XPW6</accession>
<dbReference type="InterPro" id="IPR035069">
    <property type="entry name" value="TTHA1013/TTHA0281-like"/>
</dbReference>
<sequence>MPGHEEHHTRTVSLTVVYSADEDGFNALEPVTGTTSWGKTLAEAKEMISEALELYFQEVTDDELTRALSAVTGAVSVAVSAA</sequence>
<protein>
    <recommendedName>
        <fullName evidence="3">Type II toxin-antitoxin system HicB family antitoxin</fullName>
    </recommendedName>
</protein>
<proteinExistence type="predicted"/>
<dbReference type="Proteomes" id="UP001180754">
    <property type="component" value="Unassembled WGS sequence"/>
</dbReference>
<dbReference type="SUPFAM" id="SSF143100">
    <property type="entry name" value="TTHA1013/TTHA0281-like"/>
    <property type="match status" value="1"/>
</dbReference>
<evidence type="ECO:0000313" key="2">
    <source>
        <dbReference type="Proteomes" id="UP001180754"/>
    </source>
</evidence>
<dbReference type="RefSeq" id="WP_311728517.1">
    <property type="nucleotide sequence ID" value="NZ_JAVRFD010000023.1"/>
</dbReference>
<gene>
    <name evidence="1" type="ORF">RND15_35560</name>
</gene>
<name>A0ABU2XPW6_9ACTN</name>
<reference evidence="1" key="1">
    <citation type="submission" date="2024-05" db="EMBL/GenBank/DDBJ databases">
        <title>30 novel species of actinomycetes from the DSMZ collection.</title>
        <authorList>
            <person name="Nouioui I."/>
        </authorList>
    </citation>
    <scope>NUCLEOTIDE SEQUENCE</scope>
    <source>
        <strain evidence="1">DSM 41529</strain>
    </source>
</reference>
<comment type="caution">
    <text evidence="1">The sequence shown here is derived from an EMBL/GenBank/DDBJ whole genome shotgun (WGS) entry which is preliminary data.</text>
</comment>
<dbReference type="Gene3D" id="3.30.160.250">
    <property type="match status" value="1"/>
</dbReference>
<organism evidence="1 2">
    <name type="scientific">Streptomyces lonegramiae</name>
    <dbReference type="NCBI Taxonomy" id="3075524"/>
    <lineage>
        <taxon>Bacteria</taxon>
        <taxon>Bacillati</taxon>
        <taxon>Actinomycetota</taxon>
        <taxon>Actinomycetes</taxon>
        <taxon>Kitasatosporales</taxon>
        <taxon>Streptomycetaceae</taxon>
        <taxon>Streptomyces</taxon>
    </lineage>
</organism>
<dbReference type="EMBL" id="JAVRFD010000023">
    <property type="protein sequence ID" value="MDT0547970.1"/>
    <property type="molecule type" value="Genomic_DNA"/>
</dbReference>